<dbReference type="EMBL" id="SNRW01002649">
    <property type="protein sequence ID" value="KAA6392128.1"/>
    <property type="molecule type" value="Genomic_DNA"/>
</dbReference>
<dbReference type="SMART" id="SM00015">
    <property type="entry name" value="IQ"/>
    <property type="match status" value="1"/>
</dbReference>
<reference evidence="1 2" key="1">
    <citation type="submission" date="2019-03" db="EMBL/GenBank/DDBJ databases">
        <title>Single cell metagenomics reveals metabolic interactions within the superorganism composed of flagellate Streblomastix strix and complex community of Bacteroidetes bacteria on its surface.</title>
        <authorList>
            <person name="Treitli S.C."/>
            <person name="Kolisko M."/>
            <person name="Husnik F."/>
            <person name="Keeling P."/>
            <person name="Hampl V."/>
        </authorList>
    </citation>
    <scope>NUCLEOTIDE SEQUENCE [LARGE SCALE GENOMIC DNA]</scope>
    <source>
        <strain evidence="1">ST1C</strain>
    </source>
</reference>
<organism evidence="1 2">
    <name type="scientific">Streblomastix strix</name>
    <dbReference type="NCBI Taxonomy" id="222440"/>
    <lineage>
        <taxon>Eukaryota</taxon>
        <taxon>Metamonada</taxon>
        <taxon>Preaxostyla</taxon>
        <taxon>Oxymonadida</taxon>
        <taxon>Streblomastigidae</taxon>
        <taxon>Streblomastix</taxon>
    </lineage>
</organism>
<gene>
    <name evidence="1" type="ORF">EZS28_012348</name>
</gene>
<dbReference type="PANTHER" id="PTHR14991">
    <property type="entry name" value="RING FINGER PROTEIN 32"/>
    <property type="match status" value="1"/>
</dbReference>
<dbReference type="PANTHER" id="PTHR14991:SF0">
    <property type="entry name" value="RING FINGER PROTEIN 32"/>
    <property type="match status" value="1"/>
</dbReference>
<dbReference type="Pfam" id="PF00612">
    <property type="entry name" value="IQ"/>
    <property type="match status" value="1"/>
</dbReference>
<dbReference type="InterPro" id="IPR013083">
    <property type="entry name" value="Znf_RING/FYVE/PHD"/>
</dbReference>
<dbReference type="PROSITE" id="PS50096">
    <property type="entry name" value="IQ"/>
    <property type="match status" value="1"/>
</dbReference>
<sequence>MQDKRQNEALVAAAIQDQLLRRFNLQKKSSNFKSAPLIPQQDRPSITLAQRLGIEPSPQPFVTKERYDQYLQNVMIEFNCLNSLFKFVGSQICPICRNKSQNRDILPIHDGYDNIRRESAIKIQAFWRGYHVRKTIRIQPHDTIRKRELIANKMDYLSYRMDRNIQGKEVLLRSFLKQVDQSVNYSHNVLRAPIVVSWDDVIQRGIERIKQYEKDEALCPICFQSLIRNADNLEDNIEVKDKKDSIIQTSAPKRRMCLSSFEMYAQSESGPLCPVCRAVYAKKEL</sequence>
<accession>A0A5J4WB19</accession>
<dbReference type="InterPro" id="IPR042862">
    <property type="entry name" value="RNF32"/>
</dbReference>
<dbReference type="InterPro" id="IPR000048">
    <property type="entry name" value="IQ_motif_EF-hand-BS"/>
</dbReference>
<dbReference type="AlphaFoldDB" id="A0A5J4WB19"/>
<dbReference type="Gene3D" id="3.30.40.10">
    <property type="entry name" value="Zinc/RING finger domain, C3HC4 (zinc finger)"/>
    <property type="match status" value="1"/>
</dbReference>
<comment type="caution">
    <text evidence="1">The sequence shown here is derived from an EMBL/GenBank/DDBJ whole genome shotgun (WGS) entry which is preliminary data.</text>
</comment>
<dbReference type="OrthoDB" id="8062037at2759"/>
<proteinExistence type="predicted"/>
<protein>
    <submittedName>
        <fullName evidence="1">Uncharacterized protein</fullName>
    </submittedName>
</protein>
<name>A0A5J4WB19_9EUKA</name>
<dbReference type="Proteomes" id="UP000324800">
    <property type="component" value="Unassembled WGS sequence"/>
</dbReference>
<evidence type="ECO:0000313" key="2">
    <source>
        <dbReference type="Proteomes" id="UP000324800"/>
    </source>
</evidence>
<evidence type="ECO:0000313" key="1">
    <source>
        <dbReference type="EMBL" id="KAA6392128.1"/>
    </source>
</evidence>
<dbReference type="Gene3D" id="1.20.5.190">
    <property type="match status" value="1"/>
</dbReference>